<gene>
    <name evidence="2" type="ORF">TTRE_0000849401</name>
</gene>
<evidence type="ECO:0000256" key="1">
    <source>
        <dbReference type="SAM" id="MobiDB-lite"/>
    </source>
</evidence>
<evidence type="ECO:0000313" key="2">
    <source>
        <dbReference type="EMBL" id="CDW60138.1"/>
    </source>
</evidence>
<dbReference type="EMBL" id="HG806909">
    <property type="protein sequence ID" value="CDW60138.1"/>
    <property type="molecule type" value="Genomic_DNA"/>
</dbReference>
<proteinExistence type="predicted"/>
<dbReference type="Proteomes" id="UP000030665">
    <property type="component" value="Unassembled WGS sequence"/>
</dbReference>
<evidence type="ECO:0000313" key="3">
    <source>
        <dbReference type="Proteomes" id="UP000030665"/>
    </source>
</evidence>
<sequence length="131" mass="14255">MALNGGTLQGQGVYSVWLQPTARILAKADVIVSRRKPFGFDFIVGMKGIKALGGVQVDANGRAHFGLNGAMACATKEADIRLEEPHFSVVLNRAKRHWTASWKWRNSMGGSRSLEERGTGVPPSEKLQPPI</sequence>
<dbReference type="AlphaFoldDB" id="A0A077ZKE8"/>
<feature type="region of interest" description="Disordered" evidence="1">
    <location>
        <begin position="108"/>
        <end position="131"/>
    </location>
</feature>
<accession>A0A077ZKE8</accession>
<protein>
    <submittedName>
        <fullName evidence="2">Uncharacterized protein</fullName>
    </submittedName>
</protein>
<name>A0A077ZKE8_TRITR</name>
<reference evidence="2" key="2">
    <citation type="submission" date="2014-03" db="EMBL/GenBank/DDBJ databases">
        <title>The whipworm genome and dual-species transcriptomics of an intimate host-pathogen interaction.</title>
        <authorList>
            <person name="Foth B.J."/>
            <person name="Tsai I.J."/>
            <person name="Reid A.J."/>
            <person name="Bancroft A.J."/>
            <person name="Nichol S."/>
            <person name="Tracey A."/>
            <person name="Holroyd N."/>
            <person name="Cotton J.A."/>
            <person name="Stanley E.J."/>
            <person name="Zarowiecki M."/>
            <person name="Liu J.Z."/>
            <person name="Huckvale T."/>
            <person name="Cooper P.J."/>
            <person name="Grencis R.K."/>
            <person name="Berriman M."/>
        </authorList>
    </citation>
    <scope>NUCLEOTIDE SEQUENCE [LARGE SCALE GENOMIC DNA]</scope>
</reference>
<keyword evidence="3" id="KW-1185">Reference proteome</keyword>
<reference evidence="2" key="1">
    <citation type="submission" date="2014-01" db="EMBL/GenBank/DDBJ databases">
        <authorList>
            <person name="Aslett M."/>
        </authorList>
    </citation>
    <scope>NUCLEOTIDE SEQUENCE</scope>
</reference>
<organism evidence="2 3">
    <name type="scientific">Trichuris trichiura</name>
    <name type="common">Whipworm</name>
    <name type="synonym">Trichocephalus trichiurus</name>
    <dbReference type="NCBI Taxonomy" id="36087"/>
    <lineage>
        <taxon>Eukaryota</taxon>
        <taxon>Metazoa</taxon>
        <taxon>Ecdysozoa</taxon>
        <taxon>Nematoda</taxon>
        <taxon>Enoplea</taxon>
        <taxon>Dorylaimia</taxon>
        <taxon>Trichinellida</taxon>
        <taxon>Trichuridae</taxon>
        <taxon>Trichuris</taxon>
    </lineage>
</organism>